<dbReference type="InterPro" id="IPR014710">
    <property type="entry name" value="RmlC-like_jellyroll"/>
</dbReference>
<dbReference type="PANTHER" id="PTHR23011:SF28">
    <property type="entry name" value="CYCLIC NUCLEOTIDE-BINDING DOMAIN CONTAINING PROTEIN"/>
    <property type="match status" value="1"/>
</dbReference>
<accession>A0A1R2CJQ2</accession>
<dbReference type="AlphaFoldDB" id="A0A1R2CJQ2"/>
<reference evidence="2 3" key="1">
    <citation type="submission" date="2016-11" db="EMBL/GenBank/DDBJ databases">
        <title>The macronuclear genome of Stentor coeruleus: a giant cell with tiny introns.</title>
        <authorList>
            <person name="Slabodnick M."/>
            <person name="Ruby J.G."/>
            <person name="Reiff S.B."/>
            <person name="Swart E.C."/>
            <person name="Gosai S."/>
            <person name="Prabakaran S."/>
            <person name="Witkowska E."/>
            <person name="Larue G.E."/>
            <person name="Fisher S."/>
            <person name="Freeman R.M."/>
            <person name="Gunawardena J."/>
            <person name="Chu W."/>
            <person name="Stover N.A."/>
            <person name="Gregory B.D."/>
            <person name="Nowacki M."/>
            <person name="Derisi J."/>
            <person name="Roy S.W."/>
            <person name="Marshall W.F."/>
            <person name="Sood P."/>
        </authorList>
    </citation>
    <scope>NUCLEOTIDE SEQUENCE [LARGE SCALE GENOMIC DNA]</scope>
    <source>
        <strain evidence="2">WM001</strain>
    </source>
</reference>
<dbReference type="PROSITE" id="PS50042">
    <property type="entry name" value="CNMP_BINDING_3"/>
    <property type="match status" value="2"/>
</dbReference>
<protein>
    <recommendedName>
        <fullName evidence="1">Cyclic nucleotide-binding domain-containing protein</fullName>
    </recommendedName>
</protein>
<dbReference type="SUPFAM" id="SSF51206">
    <property type="entry name" value="cAMP-binding domain-like"/>
    <property type="match status" value="2"/>
</dbReference>
<keyword evidence="3" id="KW-1185">Reference proteome</keyword>
<evidence type="ECO:0000313" key="3">
    <source>
        <dbReference type="Proteomes" id="UP000187209"/>
    </source>
</evidence>
<sequence>MDAVLSLLSLKLIKTKNSSSNDICLSTLIRYLKISPSQRKAREINMIKVFTNKVSFFTTGPSENLESIHYQSCQSMKYEFLPKDNIVFKFGDMGNKFYIILDGKVDVQVPSNSEDPLEFTSVATLGSGNAFGDLALIKDHPRNATVTCLTDCHMAVLIKEDYLRILGKIAEKKITDFVEFLKEIPIFQSWYKKNLESLYYYFKIQVYNRKNVIYSIGSYPTHVYIVKSGEFEISKKVVLVGDQQKIDMKVAILTKGEMFGDSEVIEEIPREYNCTCYSTTGELYAISIKDFILKVKTEESISLINVKNKTKSILRNMRTKALEEIFTPQTPVGRSFSKPEKTVKLEKKIYASFFREKNEHKRINHLELRKIDIKTIKARALPEKTGRDFITLNTPLEFTYRMSPSGRLKGSCSVKKTRKMNNFSLLNH</sequence>
<organism evidence="2 3">
    <name type="scientific">Stentor coeruleus</name>
    <dbReference type="NCBI Taxonomy" id="5963"/>
    <lineage>
        <taxon>Eukaryota</taxon>
        <taxon>Sar</taxon>
        <taxon>Alveolata</taxon>
        <taxon>Ciliophora</taxon>
        <taxon>Postciliodesmatophora</taxon>
        <taxon>Heterotrichea</taxon>
        <taxon>Heterotrichida</taxon>
        <taxon>Stentoridae</taxon>
        <taxon>Stentor</taxon>
    </lineage>
</organism>
<dbReference type="InterPro" id="IPR018490">
    <property type="entry name" value="cNMP-bd_dom_sf"/>
</dbReference>
<dbReference type="CDD" id="cd00038">
    <property type="entry name" value="CAP_ED"/>
    <property type="match status" value="2"/>
</dbReference>
<evidence type="ECO:0000259" key="1">
    <source>
        <dbReference type="PROSITE" id="PS50042"/>
    </source>
</evidence>
<dbReference type="Pfam" id="PF00027">
    <property type="entry name" value="cNMP_binding"/>
    <property type="match status" value="2"/>
</dbReference>
<gene>
    <name evidence="2" type="ORF">SteCoe_8647</name>
</gene>
<name>A0A1R2CJQ2_9CILI</name>
<dbReference type="OrthoDB" id="166212at2759"/>
<feature type="domain" description="Cyclic nucleotide-binding" evidence="1">
    <location>
        <begin position="78"/>
        <end position="183"/>
    </location>
</feature>
<feature type="domain" description="Cyclic nucleotide-binding" evidence="1">
    <location>
        <begin position="186"/>
        <end position="291"/>
    </location>
</feature>
<evidence type="ECO:0000313" key="2">
    <source>
        <dbReference type="EMBL" id="OMJ89259.1"/>
    </source>
</evidence>
<dbReference type="EMBL" id="MPUH01000130">
    <property type="protein sequence ID" value="OMJ89259.1"/>
    <property type="molecule type" value="Genomic_DNA"/>
</dbReference>
<dbReference type="InterPro" id="IPR000595">
    <property type="entry name" value="cNMP-bd_dom"/>
</dbReference>
<comment type="caution">
    <text evidence="2">The sequence shown here is derived from an EMBL/GenBank/DDBJ whole genome shotgun (WGS) entry which is preliminary data.</text>
</comment>
<dbReference type="Proteomes" id="UP000187209">
    <property type="component" value="Unassembled WGS sequence"/>
</dbReference>
<dbReference type="PANTHER" id="PTHR23011">
    <property type="entry name" value="CYCLIC NUCLEOTIDE-BINDING DOMAIN CONTAINING PROTEIN"/>
    <property type="match status" value="1"/>
</dbReference>
<proteinExistence type="predicted"/>
<dbReference type="Gene3D" id="2.60.120.10">
    <property type="entry name" value="Jelly Rolls"/>
    <property type="match status" value="2"/>
</dbReference>
<dbReference type="SMART" id="SM00100">
    <property type="entry name" value="cNMP"/>
    <property type="match status" value="2"/>
</dbReference>